<dbReference type="PROSITE" id="PS00137">
    <property type="entry name" value="SUBTILASE_HIS"/>
    <property type="match status" value="1"/>
</dbReference>
<dbReference type="PROSITE" id="PS51892">
    <property type="entry name" value="SUBTILASE"/>
    <property type="match status" value="1"/>
</dbReference>
<dbReference type="Proteomes" id="UP000030103">
    <property type="component" value="Unassembled WGS sequence"/>
</dbReference>
<dbReference type="InterPro" id="IPR036852">
    <property type="entry name" value="Peptidase_S8/S53_dom_sf"/>
</dbReference>
<dbReference type="Gene3D" id="2.60.40.10">
    <property type="entry name" value="Immunoglobulins"/>
    <property type="match status" value="1"/>
</dbReference>
<dbReference type="PROSITE" id="PS51257">
    <property type="entry name" value="PROKAR_LIPOPROTEIN"/>
    <property type="match status" value="1"/>
</dbReference>
<evidence type="ECO:0000256" key="6">
    <source>
        <dbReference type="ARBA" id="ARBA00022825"/>
    </source>
</evidence>
<dbReference type="InterPro" id="IPR036116">
    <property type="entry name" value="FN3_sf"/>
</dbReference>
<feature type="active site" description="Charge relay system" evidence="8">
    <location>
        <position position="220"/>
    </location>
</feature>
<organism evidence="10 12">
    <name type="scientific">Porphyromonas macacae</name>
    <dbReference type="NCBI Taxonomy" id="28115"/>
    <lineage>
        <taxon>Bacteria</taxon>
        <taxon>Pseudomonadati</taxon>
        <taxon>Bacteroidota</taxon>
        <taxon>Bacteroidia</taxon>
        <taxon>Bacteroidales</taxon>
        <taxon>Porphyromonadaceae</taxon>
        <taxon>Porphyromonas</taxon>
    </lineage>
</organism>
<dbReference type="PANTHER" id="PTHR43399">
    <property type="entry name" value="SUBTILISIN-RELATED"/>
    <property type="match status" value="1"/>
</dbReference>
<dbReference type="EC" id="3.4.21.-" evidence="11"/>
<feature type="domain" description="Fibronectin type-III" evidence="9">
    <location>
        <begin position="542"/>
        <end position="648"/>
    </location>
</feature>
<comment type="similarity">
    <text evidence="1">Belongs to the peptidase C25 family.</text>
</comment>
<dbReference type="CDD" id="cd00063">
    <property type="entry name" value="FN3"/>
    <property type="match status" value="1"/>
</dbReference>
<dbReference type="InterPro" id="IPR003961">
    <property type="entry name" value="FN3_dom"/>
</dbReference>
<dbReference type="RefSeq" id="WP_025004414.1">
    <property type="nucleotide sequence ID" value="NZ_JASBZX010000014.1"/>
</dbReference>
<evidence type="ECO:0000313" key="13">
    <source>
        <dbReference type="Proteomes" id="UP000254156"/>
    </source>
</evidence>
<dbReference type="SUPFAM" id="SSF49265">
    <property type="entry name" value="Fibronectin type III"/>
    <property type="match status" value="1"/>
</dbReference>
<keyword evidence="7" id="KW-0843">Virulence</keyword>
<dbReference type="Pfam" id="PF00082">
    <property type="entry name" value="Peptidase_S8"/>
    <property type="match status" value="1"/>
</dbReference>
<dbReference type="NCBIfam" id="TIGR04183">
    <property type="entry name" value="Por_Secre_tail"/>
    <property type="match status" value="1"/>
</dbReference>
<evidence type="ECO:0000256" key="1">
    <source>
        <dbReference type="ARBA" id="ARBA00006067"/>
    </source>
</evidence>
<dbReference type="EMBL" id="UGTF01000002">
    <property type="protein sequence ID" value="SUB88091.1"/>
    <property type="molecule type" value="Genomic_DNA"/>
</dbReference>
<dbReference type="PROSITE" id="PS50853">
    <property type="entry name" value="FN3"/>
    <property type="match status" value="1"/>
</dbReference>
<dbReference type="Proteomes" id="UP000254156">
    <property type="component" value="Unassembled WGS sequence"/>
</dbReference>
<dbReference type="InterPro" id="IPR026444">
    <property type="entry name" value="Secre_tail"/>
</dbReference>
<keyword evidence="12" id="KW-1185">Reference proteome</keyword>
<feature type="active site" description="Charge relay system" evidence="8">
    <location>
        <position position="276"/>
    </location>
</feature>
<reference evidence="11 13" key="2">
    <citation type="submission" date="2018-06" db="EMBL/GenBank/DDBJ databases">
        <authorList>
            <consortium name="Pathogen Informatics"/>
            <person name="Doyle S."/>
        </authorList>
    </citation>
    <scope>NUCLEOTIDE SEQUENCE [LARGE SCALE GENOMIC DNA]</scope>
    <source>
        <strain evidence="11 13">NCTC11632</strain>
    </source>
</reference>
<reference evidence="10 12" key="1">
    <citation type="submission" date="2014-09" db="EMBL/GenBank/DDBJ databases">
        <title>Draft Genome Sequence of Porphyromonas macacae COT-192_OH2859.</title>
        <authorList>
            <person name="Wallis C."/>
            <person name="Deusch O."/>
            <person name="O'Flynn C."/>
            <person name="Davis I."/>
            <person name="Horsfall A."/>
            <person name="Kirkwood N."/>
            <person name="Harris S."/>
            <person name="Eisen J.A."/>
            <person name="Coil D.A."/>
            <person name="Darling A.E."/>
            <person name="Jospin G."/>
            <person name="Alexiev A."/>
        </authorList>
    </citation>
    <scope>NUCLEOTIDE SEQUENCE [LARGE SCALE GENOMIC DNA]</scope>
    <source>
        <strain evidence="12">COT-192 OH2859</strain>
        <strain evidence="10">COT-192_OH2859</strain>
    </source>
</reference>
<evidence type="ECO:0000256" key="4">
    <source>
        <dbReference type="ARBA" id="ARBA00022801"/>
    </source>
</evidence>
<dbReference type="PANTHER" id="PTHR43399:SF4">
    <property type="entry name" value="CELL WALL-ASSOCIATED PROTEASE"/>
    <property type="match status" value="1"/>
</dbReference>
<dbReference type="AlphaFoldDB" id="A0A0A2E730"/>
<evidence type="ECO:0000313" key="10">
    <source>
        <dbReference type="EMBL" id="KGN73412.1"/>
    </source>
</evidence>
<dbReference type="InterPro" id="IPR013783">
    <property type="entry name" value="Ig-like_fold"/>
</dbReference>
<keyword evidence="3 8" id="KW-0645">Protease</keyword>
<keyword evidence="4 8" id="KW-0378">Hydrolase</keyword>
<dbReference type="SUPFAM" id="SSF52743">
    <property type="entry name" value="Subtilisin-like"/>
    <property type="match status" value="1"/>
</dbReference>
<evidence type="ECO:0000313" key="11">
    <source>
        <dbReference type="EMBL" id="SUB88091.1"/>
    </source>
</evidence>
<proteinExistence type="inferred from homology"/>
<evidence type="ECO:0000256" key="5">
    <source>
        <dbReference type="ARBA" id="ARBA00022807"/>
    </source>
</evidence>
<gene>
    <name evidence="10" type="ORF">HQ47_08095</name>
    <name evidence="11" type="ORF">NCTC11632_00152</name>
</gene>
<dbReference type="PRINTS" id="PR00723">
    <property type="entry name" value="SUBTILISIN"/>
</dbReference>
<accession>A0A0A2E730</accession>
<comment type="similarity">
    <text evidence="2 8">Belongs to the peptidase S8 family.</text>
</comment>
<keyword evidence="5" id="KW-0788">Thiol protease</keyword>
<dbReference type="STRING" id="28115.HQ47_08095"/>
<evidence type="ECO:0000256" key="7">
    <source>
        <dbReference type="ARBA" id="ARBA00023026"/>
    </source>
</evidence>
<dbReference type="InterPro" id="IPR015500">
    <property type="entry name" value="Peptidase_S8_subtilisin-rel"/>
</dbReference>
<evidence type="ECO:0000256" key="2">
    <source>
        <dbReference type="ARBA" id="ARBA00011073"/>
    </source>
</evidence>
<evidence type="ECO:0000259" key="9">
    <source>
        <dbReference type="PROSITE" id="PS50853"/>
    </source>
</evidence>
<dbReference type="eggNOG" id="COG1404">
    <property type="taxonomic scope" value="Bacteria"/>
</dbReference>
<feature type="active site" description="Charge relay system" evidence="8">
    <location>
        <position position="473"/>
    </location>
</feature>
<dbReference type="GO" id="GO:0008234">
    <property type="term" value="F:cysteine-type peptidase activity"/>
    <property type="evidence" value="ECO:0007669"/>
    <property type="project" value="UniProtKB-KW"/>
</dbReference>
<dbReference type="Pfam" id="PF18962">
    <property type="entry name" value="Por_Secre_tail"/>
    <property type="match status" value="1"/>
</dbReference>
<dbReference type="GO" id="GO:0004252">
    <property type="term" value="F:serine-type endopeptidase activity"/>
    <property type="evidence" value="ECO:0007669"/>
    <property type="project" value="UniProtKB-UniRule"/>
</dbReference>
<evidence type="ECO:0000313" key="12">
    <source>
        <dbReference type="Proteomes" id="UP000030103"/>
    </source>
</evidence>
<sequence length="918" mass="100747">MNKFFLYAVGCAVLLGGCTQDREVDSANQAKDVTELHTNPKSLSGNGISGIAYVKVSENLAARMAKIAESDISMNSIPSTMAATLSKINTTDIKPLFPIDPRFEERMRREGLDRWFVVRFDEKQDLNTSIATLAADSEFDVVEKSYEIEYDKDYTPFAVAPPQPIQTDENLPFDDPQLILQWHYKNFGKYPKSVAGADINLFEAWQTTTGTPNVIVSIVDGGVDYEHEDLKDNIWINTKEIPGNGIDDDGNGYIDDITGFNFTNNTGVVEPDNYSHGTHVAGTVAARNNNGLGVCGVAGGDGREGTGVRLMSCQIFGANGGGGGAGSDAAAIVYGANNGAVISQNSWGFRYPGPGYLPENLKVAIDYFIKYAGCDNKGNQLKDSPMKGGIVMFAAGNDDKDFLSYPAAYEKVIAVTAMAPNWKKAYYSNFGTWADIMAPGGDQYFAKGQVLSTVSPKVKEYAGKKYAYMQGTSMACPHVSGIAALAVSHFGKQGFTNEDLKKRLLTSLRPKDINVENPKYKGRLGAGYIDAGLVFAVNQNKHPEDVKDIAAEVGYVDMTLSWSAVKDEDDGKPIIYRLYFSDKEFTADNVLSVPFTDINGFGFEVGEKISHEVKDLTDETDYYVAVVAIDRWGLQSKMHIKKFKTKKNNPPVAKGLPTEEIAISGVDTYKFTLDISDPDNHKWTYKISGETRGVSVNRIDDKLEFTIRAIAPIGKYILALELTDELGALTKIDIPFEVYLYEPPTLKEPFKSTILGIDQGALQFDLTKHFTYQKRRKVTFTASSSDAGVMTASIKDDSKLEIKGLKTGLSVVRISISDGISDPVETQFEVRVVPNINDPVYLVYPIPTRDKLNILVNPAMNSANFEIRTLRGEMVLNKHYNVGISSLVVLNVKKLSAGTYVLYVSGDKGSYKKTFVKL</sequence>
<dbReference type="PROSITE" id="PS00138">
    <property type="entry name" value="SUBTILASE_SER"/>
    <property type="match status" value="1"/>
</dbReference>
<dbReference type="Gene3D" id="3.40.50.200">
    <property type="entry name" value="Peptidase S8/S53 domain"/>
    <property type="match status" value="1"/>
</dbReference>
<dbReference type="InterPro" id="IPR022398">
    <property type="entry name" value="Peptidase_S8_His-AS"/>
</dbReference>
<dbReference type="InterPro" id="IPR051048">
    <property type="entry name" value="Peptidase_S8/S53_subtilisin"/>
</dbReference>
<keyword evidence="6 8" id="KW-0720">Serine protease</keyword>
<dbReference type="InterPro" id="IPR023828">
    <property type="entry name" value="Peptidase_S8_Ser-AS"/>
</dbReference>
<name>A0A0A2E730_9PORP</name>
<evidence type="ECO:0000256" key="8">
    <source>
        <dbReference type="PROSITE-ProRule" id="PRU01240"/>
    </source>
</evidence>
<dbReference type="OrthoDB" id="1489355at2"/>
<protein>
    <submittedName>
        <fullName evidence="11">Thermophilic serine proteinase</fullName>
        <ecNumber evidence="11">3.4.21.-</ecNumber>
    </submittedName>
</protein>
<dbReference type="InterPro" id="IPR000209">
    <property type="entry name" value="Peptidase_S8/S53_dom"/>
</dbReference>
<evidence type="ECO:0000256" key="3">
    <source>
        <dbReference type="ARBA" id="ARBA00022670"/>
    </source>
</evidence>
<dbReference type="EMBL" id="JRFA01000023">
    <property type="protein sequence ID" value="KGN73412.1"/>
    <property type="molecule type" value="Genomic_DNA"/>
</dbReference>
<dbReference type="GO" id="GO:0006508">
    <property type="term" value="P:proteolysis"/>
    <property type="evidence" value="ECO:0007669"/>
    <property type="project" value="UniProtKB-KW"/>
</dbReference>